<feature type="transmembrane region" description="Helical" evidence="7">
    <location>
        <begin position="76"/>
        <end position="95"/>
    </location>
</feature>
<dbReference type="Pfam" id="PF00083">
    <property type="entry name" value="Sugar_tr"/>
    <property type="match status" value="1"/>
</dbReference>
<feature type="transmembrane region" description="Helical" evidence="7">
    <location>
        <begin position="169"/>
        <end position="191"/>
    </location>
</feature>
<evidence type="ECO:0000256" key="6">
    <source>
        <dbReference type="ARBA" id="ARBA00023136"/>
    </source>
</evidence>
<dbReference type="PROSITE" id="PS00216">
    <property type="entry name" value="SUGAR_TRANSPORT_1"/>
    <property type="match status" value="1"/>
</dbReference>
<evidence type="ECO:0000256" key="7">
    <source>
        <dbReference type="SAM" id="Phobius"/>
    </source>
</evidence>
<evidence type="ECO:0000313" key="9">
    <source>
        <dbReference type="EMBL" id="OCF58243.1"/>
    </source>
</evidence>
<dbReference type="SUPFAM" id="SSF103473">
    <property type="entry name" value="MFS general substrate transporter"/>
    <property type="match status" value="1"/>
</dbReference>
<feature type="transmembrane region" description="Helical" evidence="7">
    <location>
        <begin position="289"/>
        <end position="311"/>
    </location>
</feature>
<keyword evidence="9" id="KW-0762">Sugar transport</keyword>
<evidence type="ECO:0000256" key="5">
    <source>
        <dbReference type="ARBA" id="ARBA00022989"/>
    </source>
</evidence>
<keyword evidence="3" id="KW-0813">Transport</keyword>
<dbReference type="InterPro" id="IPR020846">
    <property type="entry name" value="MFS_dom"/>
</dbReference>
<gene>
    <name evidence="9" type="ORF">L486_04273</name>
</gene>
<name>A0A1B9IRT1_9TREE</name>
<feature type="transmembrane region" description="Helical" evidence="7">
    <location>
        <begin position="355"/>
        <end position="378"/>
    </location>
</feature>
<evidence type="ECO:0000256" key="2">
    <source>
        <dbReference type="ARBA" id="ARBA00010992"/>
    </source>
</evidence>
<feature type="transmembrane region" description="Helical" evidence="7">
    <location>
        <begin position="137"/>
        <end position="157"/>
    </location>
</feature>
<dbReference type="PANTHER" id="PTHR48022">
    <property type="entry name" value="PLASTIDIC GLUCOSE TRANSPORTER 4"/>
    <property type="match status" value="1"/>
</dbReference>
<dbReference type="InterPro" id="IPR036259">
    <property type="entry name" value="MFS_trans_sf"/>
</dbReference>
<dbReference type="AlphaFoldDB" id="A0A1B9IRT1"/>
<accession>A0A1B9IRT1</accession>
<dbReference type="GO" id="GO:0005351">
    <property type="term" value="F:carbohydrate:proton symporter activity"/>
    <property type="evidence" value="ECO:0007669"/>
    <property type="project" value="TreeGrafter"/>
</dbReference>
<sequence>MTGTTKFSDLPNNTNAKWWKDHGMRISFVHIITLYCAVYSLGYDGSLLNGLQALTEWNKDFGAPKGTKLGLIAASYYLPKIPFTFVIAWMVDRYGRKLGLVADHHIIVHYVGALFMFAGALLGGFCHSVSQLVGSRILLGIGTAAAQVTAAALVPELAHPRIRHYAGGFLNTTYYIGSIFSAWLTFAMVYYPGTSSWSWRVPTLVQGFGPLLLGAGAYFIPQSPRWLVKKGRVEEAHKILATYHANGKMDDELVLLEMREIKASVELEKVPEEASWLAWLHTRGNLRRFFVIIILGTATQWVGNGVVQYYLVPVLKTVGVTRPAQTTGVNGGLAIWNWSISMSGASLVERFGRRPLFLTSIIGMFASFGMILGLAGGYNRNHHSATGIAMIPFLFIFMGFYSLALTPLPMLYVPEICPLALRAKAAALLLLAQNCAQSFNQFANPVALSAISWKYYAVYVGVDLVYIALFWYMIRETKGLTTEALPHAYSPSQLSNGCGEERDATCSGNKGILMSRDISPIFGDVKRSLIREFLCSSSLLFCLSAQRQGVFQCYSFFRHLQAEPLFVKRPAASTEFSAVDMKISFPIR</sequence>
<feature type="transmembrane region" description="Helical" evidence="7">
    <location>
        <begin position="26"/>
        <end position="43"/>
    </location>
</feature>
<keyword evidence="10" id="KW-1185">Reference proteome</keyword>
<reference evidence="9 10" key="1">
    <citation type="submission" date="2013-07" db="EMBL/GenBank/DDBJ databases">
        <title>The Genome Sequence of Kwoniella mangroviensis CBS10435.</title>
        <authorList>
            <consortium name="The Broad Institute Genome Sequencing Platform"/>
            <person name="Cuomo C."/>
            <person name="Litvintseva A."/>
            <person name="Chen Y."/>
            <person name="Heitman J."/>
            <person name="Sun S."/>
            <person name="Springer D."/>
            <person name="Dromer F."/>
            <person name="Young S.K."/>
            <person name="Zeng Q."/>
            <person name="Gargeya S."/>
            <person name="Fitzgerald M."/>
            <person name="Abouelleil A."/>
            <person name="Alvarado L."/>
            <person name="Berlin A.M."/>
            <person name="Chapman S.B."/>
            <person name="Dewar J."/>
            <person name="Goldberg J."/>
            <person name="Griggs A."/>
            <person name="Gujja S."/>
            <person name="Hansen M."/>
            <person name="Howarth C."/>
            <person name="Imamovic A."/>
            <person name="Larimer J."/>
            <person name="McCowan C."/>
            <person name="Murphy C."/>
            <person name="Pearson M."/>
            <person name="Priest M."/>
            <person name="Roberts A."/>
            <person name="Saif S."/>
            <person name="Shea T."/>
            <person name="Sykes S."/>
            <person name="Wortman J."/>
            <person name="Nusbaum C."/>
            <person name="Birren B."/>
        </authorList>
    </citation>
    <scope>NUCLEOTIDE SEQUENCE [LARGE SCALE GENOMIC DNA]</scope>
    <source>
        <strain evidence="9 10">CBS 10435</strain>
    </source>
</reference>
<dbReference type="PROSITE" id="PS50850">
    <property type="entry name" value="MFS"/>
    <property type="match status" value="1"/>
</dbReference>
<dbReference type="InterPro" id="IPR050360">
    <property type="entry name" value="MFS_Sugar_Transporters"/>
</dbReference>
<proteinExistence type="inferred from homology"/>
<dbReference type="OrthoDB" id="6133115at2759"/>
<evidence type="ECO:0000256" key="1">
    <source>
        <dbReference type="ARBA" id="ARBA00004141"/>
    </source>
</evidence>
<feature type="transmembrane region" description="Helical" evidence="7">
    <location>
        <begin position="107"/>
        <end position="125"/>
    </location>
</feature>
<evidence type="ECO:0000256" key="4">
    <source>
        <dbReference type="ARBA" id="ARBA00022692"/>
    </source>
</evidence>
<dbReference type="STRING" id="1331196.A0A1B9IRT1"/>
<keyword evidence="6 7" id="KW-0472">Membrane</keyword>
<evidence type="ECO:0000256" key="3">
    <source>
        <dbReference type="ARBA" id="ARBA00022448"/>
    </source>
</evidence>
<feature type="domain" description="Major facilitator superfamily (MFS) profile" evidence="8">
    <location>
        <begin position="30"/>
        <end position="478"/>
    </location>
</feature>
<dbReference type="FunFam" id="1.20.1250.20:FF:000134">
    <property type="entry name" value="MFS sugar transporter protein"/>
    <property type="match status" value="1"/>
</dbReference>
<keyword evidence="5 7" id="KW-1133">Transmembrane helix</keyword>
<dbReference type="PANTHER" id="PTHR48022:SF52">
    <property type="entry name" value="SUGAR TRANSPORTER, PUTATIVE-RELATED"/>
    <property type="match status" value="1"/>
</dbReference>
<protein>
    <submittedName>
        <fullName evidence="9">Sugar transporter</fullName>
    </submittedName>
</protein>
<dbReference type="Gene3D" id="1.20.1250.20">
    <property type="entry name" value="MFS general substrate transporter like domains"/>
    <property type="match status" value="1"/>
</dbReference>
<feature type="transmembrane region" description="Helical" evidence="7">
    <location>
        <begin position="390"/>
        <end position="413"/>
    </location>
</feature>
<feature type="transmembrane region" description="Helical" evidence="7">
    <location>
        <begin position="455"/>
        <end position="474"/>
    </location>
</feature>
<dbReference type="GO" id="GO:0016020">
    <property type="term" value="C:membrane"/>
    <property type="evidence" value="ECO:0007669"/>
    <property type="project" value="UniProtKB-SubCell"/>
</dbReference>
<comment type="subcellular location">
    <subcellularLocation>
        <location evidence="1">Membrane</location>
        <topology evidence="1">Multi-pass membrane protein</topology>
    </subcellularLocation>
</comment>
<comment type="similarity">
    <text evidence="2">Belongs to the major facilitator superfamily. Sugar transporter (TC 2.A.1.1) family.</text>
</comment>
<reference evidence="10" key="2">
    <citation type="submission" date="2013-12" db="EMBL/GenBank/DDBJ databases">
        <title>Evolution of pathogenesis and genome organization in the Tremellales.</title>
        <authorList>
            <person name="Cuomo C."/>
            <person name="Litvintseva A."/>
            <person name="Heitman J."/>
            <person name="Chen Y."/>
            <person name="Sun S."/>
            <person name="Springer D."/>
            <person name="Dromer F."/>
            <person name="Young S."/>
            <person name="Zeng Q."/>
            <person name="Chapman S."/>
            <person name="Gujja S."/>
            <person name="Saif S."/>
            <person name="Birren B."/>
        </authorList>
    </citation>
    <scope>NUCLEOTIDE SEQUENCE [LARGE SCALE GENOMIC DNA]</scope>
    <source>
        <strain evidence="10">CBS 10435</strain>
    </source>
</reference>
<dbReference type="InterPro" id="IPR005829">
    <property type="entry name" value="Sugar_transporter_CS"/>
</dbReference>
<dbReference type="EMBL" id="KI669462">
    <property type="protein sequence ID" value="OCF58243.1"/>
    <property type="molecule type" value="Genomic_DNA"/>
</dbReference>
<dbReference type="Proteomes" id="UP000092583">
    <property type="component" value="Unassembled WGS sequence"/>
</dbReference>
<evidence type="ECO:0000259" key="8">
    <source>
        <dbReference type="PROSITE" id="PS50850"/>
    </source>
</evidence>
<dbReference type="InterPro" id="IPR005828">
    <property type="entry name" value="MFS_sugar_transport-like"/>
</dbReference>
<organism evidence="9 10">
    <name type="scientific">Kwoniella mangroviensis CBS 10435</name>
    <dbReference type="NCBI Taxonomy" id="1331196"/>
    <lineage>
        <taxon>Eukaryota</taxon>
        <taxon>Fungi</taxon>
        <taxon>Dikarya</taxon>
        <taxon>Basidiomycota</taxon>
        <taxon>Agaricomycotina</taxon>
        <taxon>Tremellomycetes</taxon>
        <taxon>Tremellales</taxon>
        <taxon>Cryptococcaceae</taxon>
        <taxon>Kwoniella</taxon>
    </lineage>
</organism>
<keyword evidence="4 7" id="KW-0812">Transmembrane</keyword>
<evidence type="ECO:0000313" key="10">
    <source>
        <dbReference type="Proteomes" id="UP000092583"/>
    </source>
</evidence>